<accession>A0A511H2J4</accession>
<gene>
    <name evidence="3" type="ORF">ACEN37_04775</name>
    <name evidence="4" type="ORF">FEZ48_08990</name>
    <name evidence="2" type="ORF">M132T_11030</name>
</gene>
<keyword evidence="1" id="KW-0812">Transmembrane</keyword>
<sequence>MFKNERNKRLFHIVSNLFIAGIWTWLLYVQSQIDYPTTLESNFQKAYMFILVTFIIATIVRIGYHFFKLKKYTAAKNAKKLSKSH</sequence>
<protein>
    <submittedName>
        <fullName evidence="4">Uncharacterized protein</fullName>
    </submittedName>
</protein>
<feature type="transmembrane region" description="Helical" evidence="1">
    <location>
        <begin position="46"/>
        <end position="67"/>
    </location>
</feature>
<evidence type="ECO:0000313" key="4">
    <source>
        <dbReference type="EMBL" id="TLQ06730.1"/>
    </source>
</evidence>
<evidence type="ECO:0000313" key="5">
    <source>
        <dbReference type="Proteomes" id="UP000307201"/>
    </source>
</evidence>
<reference evidence="2" key="2">
    <citation type="submission" date="2019-08" db="EMBL/GenBank/DDBJ databases">
        <title>Marinilactibacillus psychrotolerans M13-2T whole genome sequencing project.</title>
        <authorList>
            <person name="Ishikawa M."/>
            <person name="Suzuki T."/>
            <person name="Matsutani M."/>
        </authorList>
    </citation>
    <scope>NUCLEOTIDE SEQUENCE</scope>
    <source>
        <strain evidence="2">M13-2T</strain>
    </source>
</reference>
<dbReference type="AlphaFoldDB" id="A0A511H2J4"/>
<dbReference type="Proteomes" id="UP000887127">
    <property type="component" value="Unassembled WGS sequence"/>
</dbReference>
<dbReference type="EMBL" id="JBGQQK010000010">
    <property type="protein sequence ID" value="MFL2102564.1"/>
    <property type="molecule type" value="Genomic_DNA"/>
</dbReference>
<dbReference type="RefSeq" id="WP_087058166.1">
    <property type="nucleotide sequence ID" value="NZ_BJVX01000018.1"/>
</dbReference>
<keyword evidence="6" id="KW-1185">Reference proteome</keyword>
<dbReference type="Proteomes" id="UP001625374">
    <property type="component" value="Unassembled WGS sequence"/>
</dbReference>
<reference evidence="4 5" key="1">
    <citation type="submission" date="2019-05" db="EMBL/GenBank/DDBJ databases">
        <title>The metagenome of a microbial culture collection derived from dairy environment covers the genomic content of the human microbiome.</title>
        <authorList>
            <person name="Roder T."/>
            <person name="Wuthrich D."/>
            <person name="Sattari Z."/>
            <person name="Von Ah U."/>
            <person name="Bar C."/>
            <person name="Ronchi F."/>
            <person name="Macpherson A.J."/>
            <person name="Ganal-Vonarburg S.C."/>
            <person name="Bruggmann R."/>
            <person name="Vergeres G."/>
        </authorList>
    </citation>
    <scope>NUCLEOTIDE SEQUENCE [LARGE SCALE GENOMIC DNA]</scope>
    <source>
        <strain evidence="4 5">FAM 24235</strain>
    </source>
</reference>
<evidence type="ECO:0000313" key="2">
    <source>
        <dbReference type="EMBL" id="GEQ35595.1"/>
    </source>
</evidence>
<feature type="transmembrane region" description="Helical" evidence="1">
    <location>
        <begin position="9"/>
        <end position="26"/>
    </location>
</feature>
<evidence type="ECO:0000313" key="3">
    <source>
        <dbReference type="EMBL" id="MFL2102564.1"/>
    </source>
</evidence>
<evidence type="ECO:0000313" key="6">
    <source>
        <dbReference type="Proteomes" id="UP001625374"/>
    </source>
</evidence>
<keyword evidence="1" id="KW-0472">Membrane</keyword>
<dbReference type="EMBL" id="VBTE01000026">
    <property type="protein sequence ID" value="TLQ06730.1"/>
    <property type="molecule type" value="Genomic_DNA"/>
</dbReference>
<proteinExistence type="predicted"/>
<reference evidence="3 6" key="3">
    <citation type="submission" date="2024-08" db="EMBL/GenBank/DDBJ databases">
        <authorList>
            <person name="Arias E."/>
        </authorList>
    </citation>
    <scope>NUCLEOTIDE SEQUENCE [LARGE SCALE GENOMIC DNA]</scope>
    <source>
        <strain evidence="3 6">FAM 24106</strain>
    </source>
</reference>
<name>A0A511H2J4_9LACT</name>
<keyword evidence="1" id="KW-1133">Transmembrane helix</keyword>
<evidence type="ECO:0000256" key="1">
    <source>
        <dbReference type="SAM" id="Phobius"/>
    </source>
</evidence>
<dbReference type="Proteomes" id="UP000307201">
    <property type="component" value="Unassembled WGS sequence"/>
</dbReference>
<dbReference type="GeneID" id="96912043"/>
<dbReference type="EMBL" id="BKBI01000007">
    <property type="protein sequence ID" value="GEQ35595.1"/>
    <property type="molecule type" value="Genomic_DNA"/>
</dbReference>
<organism evidence="4 5">
    <name type="scientific">Marinilactibacillus psychrotolerans</name>
    <dbReference type="NCBI Taxonomy" id="191770"/>
    <lineage>
        <taxon>Bacteria</taxon>
        <taxon>Bacillati</taxon>
        <taxon>Bacillota</taxon>
        <taxon>Bacilli</taxon>
        <taxon>Lactobacillales</taxon>
        <taxon>Carnobacteriaceae</taxon>
        <taxon>Marinilactibacillus</taxon>
    </lineage>
</organism>
<dbReference type="OrthoDB" id="2168243at2"/>
<comment type="caution">
    <text evidence="4">The sequence shown here is derived from an EMBL/GenBank/DDBJ whole genome shotgun (WGS) entry which is preliminary data.</text>
</comment>